<evidence type="ECO:0000256" key="1">
    <source>
        <dbReference type="ARBA" id="ARBA00022676"/>
    </source>
</evidence>
<dbReference type="GO" id="GO:0016757">
    <property type="term" value="F:glycosyltransferase activity"/>
    <property type="evidence" value="ECO:0007669"/>
    <property type="project" value="UniProtKB-KW"/>
</dbReference>
<dbReference type="AlphaFoldDB" id="A0A1G8BPU9"/>
<evidence type="ECO:0000259" key="3">
    <source>
        <dbReference type="Pfam" id="PF13579"/>
    </source>
</evidence>
<dbReference type="Gene3D" id="3.40.50.2000">
    <property type="entry name" value="Glycogen Phosphorylase B"/>
    <property type="match status" value="2"/>
</dbReference>
<evidence type="ECO:0000313" key="5">
    <source>
        <dbReference type="Proteomes" id="UP000199258"/>
    </source>
</evidence>
<dbReference type="Proteomes" id="UP000199258">
    <property type="component" value="Unassembled WGS sequence"/>
</dbReference>
<gene>
    <name evidence="4" type="ORF">SAMN04488693_10120</name>
</gene>
<dbReference type="EMBL" id="FNDT01000001">
    <property type="protein sequence ID" value="SDH35189.1"/>
    <property type="molecule type" value="Genomic_DNA"/>
</dbReference>
<sequence>MNARVILATRLYPPEVGAAAFRLRALVAALERNGASAKVLTTLPPTGHTAEPGVSRWPVLRDRGGNVRGYIQYLSFDVPLFFRLVLSRADVVVSEPPPTTGLMVAVSSWLRRRPYVYYAADVWTDAVIAMGASSPVVSVMRLIEGLVLRNAHHILAISDGVAEQLAQFGVPAARVSVVGNGIDTDTFAMDGPKEQPGHPYFVYTGTMSEWQGAEIFIKALTLLEDHSDVRLYFLGQGASEPALRELADRITPGRVTFGGVKSPAETATWIRGAAGALVSIVPGKGYDFAKPTKIYAAAACGIPVIYSGAGDCAEMVARNGLGESVPYDPLDVADAMRRLLKGHDDDGKSSRVSWVQENASLRMAGERAAQAVLAARSSWPS</sequence>
<dbReference type="RefSeq" id="WP_090584079.1">
    <property type="nucleotide sequence ID" value="NZ_FNDT01000001.1"/>
</dbReference>
<accession>A0A1G8BPU9</accession>
<organism evidence="4 5">
    <name type="scientific">Arthrobacter subterraneus</name>
    <dbReference type="NCBI Taxonomy" id="335973"/>
    <lineage>
        <taxon>Bacteria</taxon>
        <taxon>Bacillati</taxon>
        <taxon>Actinomycetota</taxon>
        <taxon>Actinomycetes</taxon>
        <taxon>Micrococcales</taxon>
        <taxon>Micrococcaceae</taxon>
        <taxon>Arthrobacter</taxon>
    </lineage>
</organism>
<keyword evidence="5" id="KW-1185">Reference proteome</keyword>
<evidence type="ECO:0000313" key="4">
    <source>
        <dbReference type="EMBL" id="SDH35189.1"/>
    </source>
</evidence>
<evidence type="ECO:0000256" key="2">
    <source>
        <dbReference type="ARBA" id="ARBA00022679"/>
    </source>
</evidence>
<dbReference type="InterPro" id="IPR028098">
    <property type="entry name" value="Glyco_trans_4-like_N"/>
</dbReference>
<dbReference type="SUPFAM" id="SSF53756">
    <property type="entry name" value="UDP-Glycosyltransferase/glycogen phosphorylase"/>
    <property type="match status" value="1"/>
</dbReference>
<dbReference type="Pfam" id="PF13692">
    <property type="entry name" value="Glyco_trans_1_4"/>
    <property type="match status" value="1"/>
</dbReference>
<keyword evidence="2 4" id="KW-0808">Transferase</keyword>
<dbReference type="STRING" id="335973.SAMN04488693_10120"/>
<dbReference type="CDD" id="cd03794">
    <property type="entry name" value="GT4_WbuB-like"/>
    <property type="match status" value="1"/>
</dbReference>
<name>A0A1G8BPU9_9MICC</name>
<reference evidence="4 5" key="1">
    <citation type="submission" date="2016-10" db="EMBL/GenBank/DDBJ databases">
        <authorList>
            <person name="de Groot N.N."/>
        </authorList>
    </citation>
    <scope>NUCLEOTIDE SEQUENCE [LARGE SCALE GENOMIC DNA]</scope>
    <source>
        <strain evidence="4 5">NP_1H</strain>
    </source>
</reference>
<feature type="domain" description="Glycosyltransferase subfamily 4-like N-terminal" evidence="3">
    <location>
        <begin position="19"/>
        <end position="181"/>
    </location>
</feature>
<dbReference type="OrthoDB" id="3657271at2"/>
<dbReference type="Pfam" id="PF13579">
    <property type="entry name" value="Glyco_trans_4_4"/>
    <property type="match status" value="1"/>
</dbReference>
<dbReference type="PANTHER" id="PTHR12526">
    <property type="entry name" value="GLYCOSYLTRANSFERASE"/>
    <property type="match status" value="1"/>
</dbReference>
<protein>
    <submittedName>
        <fullName evidence="4">Glycosyltransferase involved in cell wall bisynthesis</fullName>
    </submittedName>
</protein>
<keyword evidence="1" id="KW-0328">Glycosyltransferase</keyword>
<proteinExistence type="predicted"/>